<protein>
    <recommendedName>
        <fullName evidence="3">Lipoprotein</fullName>
    </recommendedName>
</protein>
<gene>
    <name evidence="1" type="ORF">ABVT11_12030</name>
</gene>
<organism evidence="1 2">
    <name type="scientific">Uliginosibacterium paludis</name>
    <dbReference type="NCBI Taxonomy" id="1615952"/>
    <lineage>
        <taxon>Bacteria</taxon>
        <taxon>Pseudomonadati</taxon>
        <taxon>Pseudomonadota</taxon>
        <taxon>Betaproteobacteria</taxon>
        <taxon>Rhodocyclales</taxon>
        <taxon>Zoogloeaceae</taxon>
        <taxon>Uliginosibacterium</taxon>
    </lineage>
</organism>
<evidence type="ECO:0008006" key="3">
    <source>
        <dbReference type="Google" id="ProtNLM"/>
    </source>
</evidence>
<comment type="caution">
    <text evidence="1">The sequence shown here is derived from an EMBL/GenBank/DDBJ whole genome shotgun (WGS) entry which is preliminary data.</text>
</comment>
<accession>A0ABV2CRL5</accession>
<name>A0ABV2CRL5_9RHOO</name>
<proteinExistence type="predicted"/>
<keyword evidence="2" id="KW-1185">Reference proteome</keyword>
<dbReference type="PROSITE" id="PS51257">
    <property type="entry name" value="PROKAR_LIPOPROTEIN"/>
    <property type="match status" value="1"/>
</dbReference>
<dbReference type="EMBL" id="JBEWLZ010000006">
    <property type="protein sequence ID" value="MET1490555.1"/>
    <property type="molecule type" value="Genomic_DNA"/>
</dbReference>
<evidence type="ECO:0000313" key="1">
    <source>
        <dbReference type="EMBL" id="MET1490555.1"/>
    </source>
</evidence>
<sequence length="226" mass="25970">MKRLAWCLPVLLAACIPYPHVEVKPEPKYALFTQNAHDPSSDFSARFPLHESPQGAEWARLQQDRFIMRMEALKPSWLDRNRSGPDDLYWMQRSLQQGVLRMDASSFRDSDKPGKCFWSIVSDTSAYLRRPEAGWCREIDATTRQSLLERAEAWNATWRQPLTPVDQCVTQLRGLLRSEIAATPFPAERASACMRLDPGAREEAMRRADILLPQRDRAQYPLAGRP</sequence>
<dbReference type="Proteomes" id="UP001548590">
    <property type="component" value="Unassembled WGS sequence"/>
</dbReference>
<dbReference type="RefSeq" id="WP_345927770.1">
    <property type="nucleotide sequence ID" value="NZ_JBDIVF010000004.1"/>
</dbReference>
<evidence type="ECO:0000313" key="2">
    <source>
        <dbReference type="Proteomes" id="UP001548590"/>
    </source>
</evidence>
<reference evidence="1 2" key="1">
    <citation type="submission" date="2024-07" db="EMBL/GenBank/DDBJ databases">
        <title>Uliginosibacterium paludis KCTC:42655.</title>
        <authorList>
            <person name="Kim M.K."/>
        </authorList>
    </citation>
    <scope>NUCLEOTIDE SEQUENCE [LARGE SCALE GENOMIC DNA]</scope>
    <source>
        <strain evidence="1 2">KCTC 42655</strain>
    </source>
</reference>